<organism evidence="1 2">
    <name type="scientific">Mycolicibacterium conceptionense</name>
    <dbReference type="NCBI Taxonomy" id="451644"/>
    <lineage>
        <taxon>Bacteria</taxon>
        <taxon>Bacillati</taxon>
        <taxon>Actinomycetota</taxon>
        <taxon>Actinomycetes</taxon>
        <taxon>Mycobacteriales</taxon>
        <taxon>Mycobacteriaceae</taxon>
        <taxon>Mycolicibacterium</taxon>
    </lineage>
</organism>
<dbReference type="Proteomes" id="UP000182227">
    <property type="component" value="Unassembled WGS sequence"/>
</dbReference>
<proteinExistence type="predicted"/>
<name>A0A0U1DG73_9MYCO</name>
<evidence type="ECO:0000313" key="2">
    <source>
        <dbReference type="Proteomes" id="UP000182227"/>
    </source>
</evidence>
<protein>
    <submittedName>
        <fullName evidence="1">Uncharacterized protein</fullName>
    </submittedName>
</protein>
<gene>
    <name evidence="1" type="ORF">BN970_03324</name>
</gene>
<accession>A0A0U1DG73</accession>
<dbReference type="EMBL" id="CTEF01000002">
    <property type="protein sequence ID" value="CQD15791.1"/>
    <property type="molecule type" value="Genomic_DNA"/>
</dbReference>
<reference evidence="1 2" key="1">
    <citation type="submission" date="2015-03" db="EMBL/GenBank/DDBJ databases">
        <authorList>
            <person name="Murphy D."/>
        </authorList>
    </citation>
    <scope>NUCLEOTIDE SEQUENCE [LARGE SCALE GENOMIC DNA]</scope>
    <source>
        <strain evidence="1 2">D16</strain>
    </source>
</reference>
<dbReference type="AlphaFoldDB" id="A0A0U1DG73"/>
<evidence type="ECO:0000313" key="1">
    <source>
        <dbReference type="EMBL" id="CQD15791.1"/>
    </source>
</evidence>
<sequence>MNHPRPVRPCPECLRSTVVETVPAQSHTLNYRTITVPGYTCCTYCGWVHGYIQGDRMTDRTETVIAEQLANNLADRIFNGPRWVTHDELTKCLAEEARAILAAFKAARIAVVELPEPAMHSGAGDPVWQTLVGSEPEDVFFEGDEVLISGVCQLFADEVRPLAASLLAAELFAAEASQ</sequence>